<dbReference type="CDD" id="cd03791">
    <property type="entry name" value="GT5_Glycogen_synthase_DULL1-like"/>
    <property type="match status" value="1"/>
</dbReference>
<dbReference type="UniPathway" id="UPA00164"/>
<dbReference type="InterPro" id="IPR013534">
    <property type="entry name" value="Starch_synth_cat_dom"/>
</dbReference>
<evidence type="ECO:0000256" key="7">
    <source>
        <dbReference type="ARBA" id="ARBA00023056"/>
    </source>
</evidence>
<feature type="domain" description="Glycosyl transferase family 1" evidence="9">
    <location>
        <begin position="284"/>
        <end position="443"/>
    </location>
</feature>
<comment type="caution">
    <text evidence="11">The sequence shown here is derived from an EMBL/GenBank/DDBJ whole genome shotgun (WGS) entry which is preliminary data.</text>
</comment>
<evidence type="ECO:0000259" key="10">
    <source>
        <dbReference type="Pfam" id="PF08323"/>
    </source>
</evidence>
<comment type="function">
    <text evidence="2 8">Synthesizes alpha-1,4-glucan chains using ADP-glucose.</text>
</comment>
<evidence type="ECO:0000256" key="5">
    <source>
        <dbReference type="ARBA" id="ARBA00022676"/>
    </source>
</evidence>
<dbReference type="OrthoDB" id="9808590at2"/>
<dbReference type="GO" id="GO:0009011">
    <property type="term" value="F:alpha-1,4-glucan glucosyltransferase (ADP-glucose donor) activity"/>
    <property type="evidence" value="ECO:0007669"/>
    <property type="project" value="UniProtKB-UniRule"/>
</dbReference>
<dbReference type="Gene3D" id="3.40.50.2000">
    <property type="entry name" value="Glycogen Phosphorylase B"/>
    <property type="match status" value="2"/>
</dbReference>
<proteinExistence type="inferred from homology"/>
<feature type="binding site" evidence="8">
    <location>
        <position position="15"/>
    </location>
    <ligand>
        <name>ADP-alpha-D-glucose</name>
        <dbReference type="ChEBI" id="CHEBI:57498"/>
    </ligand>
</feature>
<name>A0A2W7TV44_9FLAO</name>
<organism evidence="11 12">
    <name type="scientific">Flavobacterium aquariorum</name>
    <dbReference type="NCBI Taxonomy" id="2217670"/>
    <lineage>
        <taxon>Bacteria</taxon>
        <taxon>Pseudomonadati</taxon>
        <taxon>Bacteroidota</taxon>
        <taxon>Flavobacteriia</taxon>
        <taxon>Flavobacteriales</taxon>
        <taxon>Flavobacteriaceae</taxon>
        <taxon>Flavobacterium</taxon>
    </lineage>
</organism>
<dbReference type="InterPro" id="IPR011835">
    <property type="entry name" value="GS/SS"/>
</dbReference>
<evidence type="ECO:0000256" key="6">
    <source>
        <dbReference type="ARBA" id="ARBA00022679"/>
    </source>
</evidence>
<dbReference type="PANTHER" id="PTHR45825">
    <property type="entry name" value="GRANULE-BOUND STARCH SYNTHASE 1, CHLOROPLASTIC/AMYLOPLASTIC"/>
    <property type="match status" value="1"/>
</dbReference>
<evidence type="ECO:0000313" key="11">
    <source>
        <dbReference type="EMBL" id="PZX92610.1"/>
    </source>
</evidence>
<evidence type="ECO:0000313" key="12">
    <source>
        <dbReference type="Proteomes" id="UP000249177"/>
    </source>
</evidence>
<dbReference type="Proteomes" id="UP000249177">
    <property type="component" value="Unassembled WGS sequence"/>
</dbReference>
<dbReference type="PANTHER" id="PTHR45825:SF11">
    <property type="entry name" value="ALPHA AMYLASE DOMAIN-CONTAINING PROTEIN"/>
    <property type="match status" value="1"/>
</dbReference>
<dbReference type="EC" id="2.4.1.21" evidence="8"/>
<evidence type="ECO:0000256" key="2">
    <source>
        <dbReference type="ARBA" id="ARBA00002764"/>
    </source>
</evidence>
<keyword evidence="6 8" id="KW-0808">Transferase</keyword>
<evidence type="ECO:0000256" key="4">
    <source>
        <dbReference type="ARBA" id="ARBA00010281"/>
    </source>
</evidence>
<comment type="pathway">
    <text evidence="3 8">Glycan biosynthesis; glycogen biosynthesis.</text>
</comment>
<keyword evidence="12" id="KW-1185">Reference proteome</keyword>
<accession>A0A2W7TV44</accession>
<dbReference type="AlphaFoldDB" id="A0A2W7TV44"/>
<dbReference type="GO" id="GO:0004373">
    <property type="term" value="F:alpha-1,4-glucan glucosyltransferase (UDP-glucose donor) activity"/>
    <property type="evidence" value="ECO:0007669"/>
    <property type="project" value="InterPro"/>
</dbReference>
<dbReference type="RefSeq" id="WP_111410782.1">
    <property type="nucleotide sequence ID" value="NZ_QKXH01000009.1"/>
</dbReference>
<keyword evidence="7 8" id="KW-0320">Glycogen biosynthesis</keyword>
<keyword evidence="5 8" id="KW-0328">Glycosyltransferase</keyword>
<dbReference type="EMBL" id="QKXH01000009">
    <property type="protein sequence ID" value="PZX92610.1"/>
    <property type="molecule type" value="Genomic_DNA"/>
</dbReference>
<dbReference type="GO" id="GO:0005978">
    <property type="term" value="P:glycogen biosynthetic process"/>
    <property type="evidence" value="ECO:0007669"/>
    <property type="project" value="UniProtKB-UniRule"/>
</dbReference>
<dbReference type="SUPFAM" id="SSF53756">
    <property type="entry name" value="UDP-Glycosyltransferase/glycogen phosphorylase"/>
    <property type="match status" value="1"/>
</dbReference>
<reference evidence="11 12" key="1">
    <citation type="submission" date="2018-06" db="EMBL/GenBank/DDBJ databases">
        <title>Flavobacterium sp IMCC34762, genome.</title>
        <authorList>
            <person name="Joung Y."/>
            <person name="Cho J."/>
            <person name="Song J."/>
        </authorList>
    </citation>
    <scope>NUCLEOTIDE SEQUENCE [LARGE SCALE GENOMIC DNA]</scope>
    <source>
        <strain evidence="11 12">IMCC34762</strain>
    </source>
</reference>
<sequence length="476" mass="54551">MEIFHIGAECYPVAKVGGLADVIGSLPKYQNSEENKVRVVIPCYQTTFRSENDFECVHWGKLKLGNFNFPFSVLKETSNKLGFELYLIEIPELFDRPNIYNYRDDIERFLSFQIAALDWITGRSSIPDIIHCHDHHTGLIPFMKKYCPKYDKLKNIPTLITIHNGLYQGIFTFNKLYYLPEFDLINIKELEWGNCINSLATAIKCADQVTTVSPSYLNEINHSDNGLETLFQRVRHKSKGILNGIDTDVWDPEKDPMLEINYSAETIDDGKLKNKEQLCTVFNMNPAKPLFSFIGRLYNEKGADLLPKIVSTALTIFKEEINILILGYGDVEIENQLKQLLSIYSGNYNAYIGYNEELAHKTYASSDFILIPSRVEPCGLNQMYALRYGTIPIVRRTGGLKDTIVDFEDNGNGICHDQASVEDVCDSMKRALDLYKNKENINQIRIKGMTIDHSWKNVSQEYIELYNLIIAKTYES</sequence>
<dbReference type="Pfam" id="PF08323">
    <property type="entry name" value="Glyco_transf_5"/>
    <property type="match status" value="1"/>
</dbReference>
<evidence type="ECO:0000256" key="8">
    <source>
        <dbReference type="HAMAP-Rule" id="MF_00484"/>
    </source>
</evidence>
<protein>
    <recommendedName>
        <fullName evidence="8">Glycogen synthase</fullName>
        <ecNumber evidence="8">2.4.1.21</ecNumber>
    </recommendedName>
    <alternativeName>
        <fullName evidence="8">Starch [bacterial glycogen] synthase</fullName>
    </alternativeName>
</protein>
<feature type="domain" description="Starch synthase catalytic" evidence="10">
    <location>
        <begin position="3"/>
        <end position="232"/>
    </location>
</feature>
<gene>
    <name evidence="8" type="primary">glgA</name>
    <name evidence="11" type="ORF">DOS84_14215</name>
</gene>
<evidence type="ECO:0000256" key="1">
    <source>
        <dbReference type="ARBA" id="ARBA00001478"/>
    </source>
</evidence>
<evidence type="ECO:0000256" key="3">
    <source>
        <dbReference type="ARBA" id="ARBA00004964"/>
    </source>
</evidence>
<dbReference type="HAMAP" id="MF_00484">
    <property type="entry name" value="Glycogen_synth"/>
    <property type="match status" value="1"/>
</dbReference>
<evidence type="ECO:0000259" key="9">
    <source>
        <dbReference type="Pfam" id="PF00534"/>
    </source>
</evidence>
<dbReference type="InterPro" id="IPR001296">
    <property type="entry name" value="Glyco_trans_1"/>
</dbReference>
<comment type="similarity">
    <text evidence="4 8">Belongs to the glycosyltransferase 1 family. Bacterial/plant glycogen synthase subfamily.</text>
</comment>
<dbReference type="NCBIfam" id="TIGR02095">
    <property type="entry name" value="glgA"/>
    <property type="match status" value="1"/>
</dbReference>
<comment type="catalytic activity">
    <reaction evidence="1 8">
        <text>[(1-&gt;4)-alpha-D-glucosyl](n) + ADP-alpha-D-glucose = [(1-&gt;4)-alpha-D-glucosyl](n+1) + ADP + H(+)</text>
        <dbReference type="Rhea" id="RHEA:18189"/>
        <dbReference type="Rhea" id="RHEA-COMP:9584"/>
        <dbReference type="Rhea" id="RHEA-COMP:9587"/>
        <dbReference type="ChEBI" id="CHEBI:15378"/>
        <dbReference type="ChEBI" id="CHEBI:15444"/>
        <dbReference type="ChEBI" id="CHEBI:57498"/>
        <dbReference type="ChEBI" id="CHEBI:456216"/>
        <dbReference type="EC" id="2.4.1.21"/>
    </reaction>
</comment>
<dbReference type="Pfam" id="PF00534">
    <property type="entry name" value="Glycos_transf_1"/>
    <property type="match status" value="1"/>
</dbReference>